<dbReference type="Proteomes" id="UP000078542">
    <property type="component" value="Unassembled WGS sequence"/>
</dbReference>
<gene>
    <name evidence="1" type="ORF">ALC62_05715</name>
</gene>
<dbReference type="EMBL" id="KQ977339">
    <property type="protein sequence ID" value="KYN03439.1"/>
    <property type="molecule type" value="Genomic_DNA"/>
</dbReference>
<proteinExistence type="predicted"/>
<organism evidence="1 2">
    <name type="scientific">Cyphomyrmex costatus</name>
    <dbReference type="NCBI Taxonomy" id="456900"/>
    <lineage>
        <taxon>Eukaryota</taxon>
        <taxon>Metazoa</taxon>
        <taxon>Ecdysozoa</taxon>
        <taxon>Arthropoda</taxon>
        <taxon>Hexapoda</taxon>
        <taxon>Insecta</taxon>
        <taxon>Pterygota</taxon>
        <taxon>Neoptera</taxon>
        <taxon>Endopterygota</taxon>
        <taxon>Hymenoptera</taxon>
        <taxon>Apocrita</taxon>
        <taxon>Aculeata</taxon>
        <taxon>Formicoidea</taxon>
        <taxon>Formicidae</taxon>
        <taxon>Myrmicinae</taxon>
        <taxon>Cyphomyrmex</taxon>
    </lineage>
</organism>
<accession>A0A151IJW7</accession>
<sequence>MLSLDSSLRLSSINLQSAQQIDFAWMLSHYLNVPGTPMWVGFNSLLYDDIFPKQIICYLTTINASPTNNDVVYETMLQSKKVARECGQDYIEVTYDLAIAKIALQIQSTEKGLFDILFIHLGAFHIMMAFFKAVGKFIDYCGLSVIMVNAEMIANGSVNGFITGKHFNRCKRLHPMITLALKMIHFEKFIEQENIDLPVEFKTYLIQFSKQTRSSQPSIQQAEVKEIFEKYEKFKMQTLEGKHGKTAQYYMIYVKLIDYYLLLNKSIRTGNFEMYKFALSKIVNLYFTFNQPNYARYLVRYLDNLMKIDETHPGLRENFTKGSLGIKRTTKPFSKQAIDLTLEQTINADAANKLTGISHITNSISARQRWCRSHTIRSAIISHIVKETGLNKLQDVTADLQNSKIKKSTTQLHILIDCIKRNMNPFHNSLDKNCLYNISTGEAAPEAVENFLLNVEEDGDKERENFIESCINEPKNFDQAISKTKCHTFTEMITKKKVTVARKETELRMQRDLFGQLLHISLKKELDLHKVLAYPLTPVPLSLCHLDGSICKTQKSALMTLLEKYVNSKPLHTDPQYTNVMIFDGYFILNLLKDVPLTFGNISKKVLQMICASRATVIVIAFDRYIFPSIKDTEHKLRGMVQANYRIDGPDQVRKKEFSVELKNSNFKEALVQFFIDDWEADKMAPFINNKTIYVNADVCYKYTVSDGKVVRTEEQTLTCRAHEEADTKMIYHVCQLGFDANVTIRCSDIDVLIIMLANMDKISNNIHICIEVGVGNNKRLINVTQLYEALGKDTSATLPAFHALTGCDFNPAFFRKGKKRPFFIMTSSGNDFTNCFIQMSKPSENREELLGKIEEFVCHMYGFKRLKYVNEARTAMFQKTYKLLDKNDVFQLPKKSIDGSSLPPCKSELHQQFLRACFIAQIWSHAHLKVPTTHGPSDYGWEEVDDMYDFRWFSGNQLPSSITEITIQPEKGNIFENSIHIYYITYDINT</sequence>
<evidence type="ECO:0000313" key="1">
    <source>
        <dbReference type="EMBL" id="KYN03439.1"/>
    </source>
</evidence>
<dbReference type="PANTHER" id="PTHR46704">
    <property type="entry name" value="CXC DOMAIN-CONTAINING PROTEIN-RELATED"/>
    <property type="match status" value="1"/>
</dbReference>
<keyword evidence="2" id="KW-1185">Reference proteome</keyword>
<reference evidence="1 2" key="1">
    <citation type="submission" date="2016-03" db="EMBL/GenBank/DDBJ databases">
        <title>Cyphomyrmex costatus WGS genome.</title>
        <authorList>
            <person name="Nygaard S."/>
            <person name="Hu H."/>
            <person name="Boomsma J."/>
            <person name="Zhang G."/>
        </authorList>
    </citation>
    <scope>NUCLEOTIDE SEQUENCE [LARGE SCALE GENOMIC DNA]</scope>
    <source>
        <strain evidence="1">MS0001</strain>
        <tissue evidence="1">Whole body</tissue>
    </source>
</reference>
<name>A0A151IJW7_9HYME</name>
<dbReference type="AlphaFoldDB" id="A0A151IJW7"/>
<protein>
    <submittedName>
        <fullName evidence="1">Uncharacterized protein</fullName>
    </submittedName>
</protein>
<evidence type="ECO:0000313" key="2">
    <source>
        <dbReference type="Proteomes" id="UP000078542"/>
    </source>
</evidence>
<dbReference type="STRING" id="456900.A0A151IJW7"/>
<dbReference type="PANTHER" id="PTHR46704:SF9">
    <property type="entry name" value="BHLH DOMAIN-CONTAINING PROTEIN"/>
    <property type="match status" value="1"/>
</dbReference>